<organism evidence="5 6">
    <name type="scientific">Pleurotus ostreatus (strain PC15)</name>
    <name type="common">Oyster mushroom</name>
    <dbReference type="NCBI Taxonomy" id="1137138"/>
    <lineage>
        <taxon>Eukaryota</taxon>
        <taxon>Fungi</taxon>
        <taxon>Dikarya</taxon>
        <taxon>Basidiomycota</taxon>
        <taxon>Agaricomycotina</taxon>
        <taxon>Agaricomycetes</taxon>
        <taxon>Agaricomycetidae</taxon>
        <taxon>Agaricales</taxon>
        <taxon>Pleurotineae</taxon>
        <taxon>Pleurotaceae</taxon>
        <taxon>Pleurotus</taxon>
    </lineage>
</organism>
<evidence type="ECO:0000256" key="1">
    <source>
        <dbReference type="ARBA" id="ARBA00009183"/>
    </source>
</evidence>
<dbReference type="HOGENOM" id="CLU_874696_0_0_1"/>
<keyword evidence="3" id="KW-0274">FAD</keyword>
<sequence>MADPRSSAVGIIGAGAAGLITGHTLLQDGFEDIQLLTRDTTLGGIWAEERVYPGLTINNVYGDFRFSPLPMPETVGRLTGEDMRSYMSAFANEFLNGRIRCNTEVLEIKQHDSGDGWLVEIEDTLADTSSTESVDDEVSPAAAKVSEFNGPVNHSSQFRSQMVDLLSIVKPIDANAPDSAGRIVIVGGGKYAQDIAAYLTNENRKVSVVFERADAVLERRWVRIWRKVTHLVNEGADTAATDMAESESRDRLNRDSVEASIDELLRRPILGASEHDQLSVCQSMLINTEHYIPEPAPPSTAVVDAAITPIAASRLVVP</sequence>
<dbReference type="InterPro" id="IPR050346">
    <property type="entry name" value="FMO-like"/>
</dbReference>
<dbReference type="Proteomes" id="UP000027073">
    <property type="component" value="Unassembled WGS sequence"/>
</dbReference>
<dbReference type="SUPFAM" id="SSF51905">
    <property type="entry name" value="FAD/NAD(P)-binding domain"/>
    <property type="match status" value="1"/>
</dbReference>
<accession>A0A067NP47</accession>
<keyword evidence="4" id="KW-0560">Oxidoreductase</keyword>
<dbReference type="OrthoDB" id="2915840at2759"/>
<evidence type="ECO:0000313" key="5">
    <source>
        <dbReference type="EMBL" id="KDQ25862.1"/>
    </source>
</evidence>
<evidence type="ECO:0000256" key="4">
    <source>
        <dbReference type="ARBA" id="ARBA00023002"/>
    </source>
</evidence>
<dbReference type="PANTHER" id="PTHR23023">
    <property type="entry name" value="DIMETHYLANILINE MONOOXYGENASE"/>
    <property type="match status" value="1"/>
</dbReference>
<dbReference type="Pfam" id="PF00743">
    <property type="entry name" value="FMO-like"/>
    <property type="match status" value="1"/>
</dbReference>
<gene>
    <name evidence="5" type="ORF">PLEOSDRAFT_169730</name>
</gene>
<name>A0A067NP47_PLEO1</name>
<dbReference type="InterPro" id="IPR020946">
    <property type="entry name" value="Flavin_mOase-like"/>
</dbReference>
<evidence type="ECO:0000256" key="2">
    <source>
        <dbReference type="ARBA" id="ARBA00022630"/>
    </source>
</evidence>
<evidence type="ECO:0008006" key="7">
    <source>
        <dbReference type="Google" id="ProtNLM"/>
    </source>
</evidence>
<dbReference type="GO" id="GO:0050660">
    <property type="term" value="F:flavin adenine dinucleotide binding"/>
    <property type="evidence" value="ECO:0007669"/>
    <property type="project" value="InterPro"/>
</dbReference>
<dbReference type="AlphaFoldDB" id="A0A067NP47"/>
<dbReference type="EMBL" id="KL198010">
    <property type="protein sequence ID" value="KDQ25862.1"/>
    <property type="molecule type" value="Genomic_DNA"/>
</dbReference>
<dbReference type="GO" id="GO:0004499">
    <property type="term" value="F:N,N-dimethylaniline monooxygenase activity"/>
    <property type="evidence" value="ECO:0007669"/>
    <property type="project" value="InterPro"/>
</dbReference>
<dbReference type="Gene3D" id="3.50.50.60">
    <property type="entry name" value="FAD/NAD(P)-binding domain"/>
    <property type="match status" value="1"/>
</dbReference>
<proteinExistence type="inferred from homology"/>
<comment type="similarity">
    <text evidence="1">Belongs to the FMO family.</text>
</comment>
<reference evidence="6" key="1">
    <citation type="journal article" date="2014" name="Proc. Natl. Acad. Sci. U.S.A.">
        <title>Extensive sampling of basidiomycete genomes demonstrates inadequacy of the white-rot/brown-rot paradigm for wood decay fungi.</title>
        <authorList>
            <person name="Riley R."/>
            <person name="Salamov A.A."/>
            <person name="Brown D.W."/>
            <person name="Nagy L.G."/>
            <person name="Floudas D."/>
            <person name="Held B.W."/>
            <person name="Levasseur A."/>
            <person name="Lombard V."/>
            <person name="Morin E."/>
            <person name="Otillar R."/>
            <person name="Lindquist E.A."/>
            <person name="Sun H."/>
            <person name="LaButti K.M."/>
            <person name="Schmutz J."/>
            <person name="Jabbour D."/>
            <person name="Luo H."/>
            <person name="Baker S.E."/>
            <person name="Pisabarro A.G."/>
            <person name="Walton J.D."/>
            <person name="Blanchette R.A."/>
            <person name="Henrissat B."/>
            <person name="Martin F."/>
            <person name="Cullen D."/>
            <person name="Hibbett D.S."/>
            <person name="Grigoriev I.V."/>
        </authorList>
    </citation>
    <scope>NUCLEOTIDE SEQUENCE [LARGE SCALE GENOMIC DNA]</scope>
    <source>
        <strain evidence="6">PC15</strain>
    </source>
</reference>
<dbReference type="InterPro" id="IPR036188">
    <property type="entry name" value="FAD/NAD-bd_sf"/>
</dbReference>
<protein>
    <recommendedName>
        <fullName evidence="7">FAD/NAD(P)-binding domain-containing protein</fullName>
    </recommendedName>
</protein>
<dbReference type="GO" id="GO:0050661">
    <property type="term" value="F:NADP binding"/>
    <property type="evidence" value="ECO:0007669"/>
    <property type="project" value="InterPro"/>
</dbReference>
<dbReference type="VEuPathDB" id="FungiDB:PLEOSDRAFT_169730"/>
<evidence type="ECO:0000313" key="6">
    <source>
        <dbReference type="Proteomes" id="UP000027073"/>
    </source>
</evidence>
<evidence type="ECO:0000256" key="3">
    <source>
        <dbReference type="ARBA" id="ARBA00022827"/>
    </source>
</evidence>
<dbReference type="InParanoid" id="A0A067NP47"/>
<keyword evidence="2" id="KW-0285">Flavoprotein</keyword>